<dbReference type="InterPro" id="IPR013154">
    <property type="entry name" value="ADH-like_N"/>
</dbReference>
<dbReference type="Pfam" id="PF00107">
    <property type="entry name" value="ADH_zinc_N"/>
    <property type="match status" value="1"/>
</dbReference>
<accession>A0A1J7CBK8</accession>
<dbReference type="OrthoDB" id="9792162at2"/>
<proteinExistence type="predicted"/>
<dbReference type="InterPro" id="IPR013149">
    <property type="entry name" value="ADH-like_C"/>
</dbReference>
<dbReference type="CDD" id="cd08268">
    <property type="entry name" value="MDR2"/>
    <property type="match status" value="1"/>
</dbReference>
<evidence type="ECO:0000313" key="4">
    <source>
        <dbReference type="EMBL" id="OIV37026.1"/>
    </source>
</evidence>
<dbReference type="RefSeq" id="WP_071657002.1">
    <property type="nucleotide sequence ID" value="NZ_MLCF01000066.1"/>
</dbReference>
<dbReference type="GO" id="GO:0070402">
    <property type="term" value="F:NADPH binding"/>
    <property type="evidence" value="ECO:0007669"/>
    <property type="project" value="TreeGrafter"/>
</dbReference>
<dbReference type="Pfam" id="PF08240">
    <property type="entry name" value="ADH_N"/>
    <property type="match status" value="1"/>
</dbReference>
<dbReference type="PANTHER" id="PTHR48106:SF5">
    <property type="entry name" value="ZINC-CONTAINING ALCOHOL DEHYDROGENASE"/>
    <property type="match status" value="1"/>
</dbReference>
<name>A0A1J7CBK8_9ACTN</name>
<reference evidence="4 5" key="1">
    <citation type="submission" date="2016-10" db="EMBL/GenBank/DDBJ databases">
        <title>Genome sequence of Streptomyces gilvigriseus MUSC 26.</title>
        <authorList>
            <person name="Lee L.-H."/>
            <person name="Ser H.-L."/>
        </authorList>
    </citation>
    <scope>NUCLEOTIDE SEQUENCE [LARGE SCALE GENOMIC DNA]</scope>
    <source>
        <strain evidence="4 5">MUSC 26</strain>
    </source>
</reference>
<dbReference type="InterPro" id="IPR036291">
    <property type="entry name" value="NAD(P)-bd_dom_sf"/>
</dbReference>
<dbReference type="SUPFAM" id="SSF50129">
    <property type="entry name" value="GroES-like"/>
    <property type="match status" value="1"/>
</dbReference>
<dbReference type="Proteomes" id="UP000243342">
    <property type="component" value="Unassembled WGS sequence"/>
</dbReference>
<gene>
    <name evidence="4" type="ORF">BIV57_13115</name>
</gene>
<evidence type="ECO:0000256" key="1">
    <source>
        <dbReference type="ARBA" id="ARBA00022857"/>
    </source>
</evidence>
<evidence type="ECO:0000313" key="5">
    <source>
        <dbReference type="Proteomes" id="UP000243342"/>
    </source>
</evidence>
<dbReference type="Gene3D" id="3.90.180.10">
    <property type="entry name" value="Medium-chain alcohol dehydrogenases, catalytic domain"/>
    <property type="match status" value="1"/>
</dbReference>
<comment type="caution">
    <text evidence="4">The sequence shown here is derived from an EMBL/GenBank/DDBJ whole genome shotgun (WGS) entry which is preliminary data.</text>
</comment>
<organism evidence="4 5">
    <name type="scientific">Mangrovactinospora gilvigrisea</name>
    <dbReference type="NCBI Taxonomy" id="1428644"/>
    <lineage>
        <taxon>Bacteria</taxon>
        <taxon>Bacillati</taxon>
        <taxon>Actinomycetota</taxon>
        <taxon>Actinomycetes</taxon>
        <taxon>Kitasatosporales</taxon>
        <taxon>Streptomycetaceae</taxon>
        <taxon>Mangrovactinospora</taxon>
    </lineage>
</organism>
<keyword evidence="2" id="KW-0560">Oxidoreductase</keyword>
<dbReference type="PANTHER" id="PTHR48106">
    <property type="entry name" value="QUINONE OXIDOREDUCTASE PIG3-RELATED"/>
    <property type="match status" value="1"/>
</dbReference>
<dbReference type="STRING" id="1428644.BIV57_13115"/>
<dbReference type="EMBL" id="MLCF01000066">
    <property type="protein sequence ID" value="OIV37026.1"/>
    <property type="molecule type" value="Genomic_DNA"/>
</dbReference>
<feature type="domain" description="Enoyl reductase (ER)" evidence="3">
    <location>
        <begin position="11"/>
        <end position="328"/>
    </location>
</feature>
<keyword evidence="1" id="KW-0521">NADP</keyword>
<protein>
    <submittedName>
        <fullName evidence="4">Alcohol dehydrogenase</fullName>
    </submittedName>
</protein>
<dbReference type="GO" id="GO:0016651">
    <property type="term" value="F:oxidoreductase activity, acting on NAD(P)H"/>
    <property type="evidence" value="ECO:0007669"/>
    <property type="project" value="TreeGrafter"/>
</dbReference>
<dbReference type="Gene3D" id="3.40.50.720">
    <property type="entry name" value="NAD(P)-binding Rossmann-like Domain"/>
    <property type="match status" value="1"/>
</dbReference>
<sequence>MSRTVRFDRTGGPEVLRVEDVEIPAPAEGEVRIRTRALGLNRAEAMFRSGTYVIDPVLPSGIGYEASGTVEAVGGGVGHLAVGDAVSVVPAFPMTEYALHGELVLAPADAVVKHPADLLDWQQAAALWMPYITAYGGLVEAAGLRAGDTVLLPAASSSVGLAAIQTARMLGAQPVALTRTGAKRDRLLAAGAAEVIATAEEDMVARVHALTGGAGARVAFDPVGGPATARLAEAAAAGGIIVAYGAMDGSSITLPVMDVLGKRLTLRGFELFETTRDVARRKAAVDFVLDGLSRRLLQPVIDRTFPLQEIAEAHRYLEAGTQVGKVVVTVPGR</sequence>
<dbReference type="InterPro" id="IPR011032">
    <property type="entry name" value="GroES-like_sf"/>
</dbReference>
<keyword evidence="5" id="KW-1185">Reference proteome</keyword>
<dbReference type="SMART" id="SM00829">
    <property type="entry name" value="PKS_ER"/>
    <property type="match status" value="1"/>
</dbReference>
<dbReference type="InterPro" id="IPR020843">
    <property type="entry name" value="ER"/>
</dbReference>
<evidence type="ECO:0000256" key="2">
    <source>
        <dbReference type="ARBA" id="ARBA00023002"/>
    </source>
</evidence>
<dbReference type="AlphaFoldDB" id="A0A1J7CBK8"/>
<evidence type="ECO:0000259" key="3">
    <source>
        <dbReference type="SMART" id="SM00829"/>
    </source>
</evidence>
<dbReference type="SUPFAM" id="SSF51735">
    <property type="entry name" value="NAD(P)-binding Rossmann-fold domains"/>
    <property type="match status" value="1"/>
</dbReference>